<protein>
    <submittedName>
        <fullName evidence="2">Uncharacterized protein</fullName>
    </submittedName>
</protein>
<name>A0A0L0TCM8_ALLM3</name>
<organism evidence="2 3">
    <name type="scientific">Allomyces macrogynus (strain ATCC 38327)</name>
    <name type="common">Allomyces javanicus var. macrogynus</name>
    <dbReference type="NCBI Taxonomy" id="578462"/>
    <lineage>
        <taxon>Eukaryota</taxon>
        <taxon>Fungi</taxon>
        <taxon>Fungi incertae sedis</taxon>
        <taxon>Blastocladiomycota</taxon>
        <taxon>Blastocladiomycetes</taxon>
        <taxon>Blastocladiales</taxon>
        <taxon>Blastocladiaceae</taxon>
        <taxon>Allomyces</taxon>
    </lineage>
</organism>
<dbReference type="EMBL" id="GG745378">
    <property type="protein sequence ID" value="KNE72294.1"/>
    <property type="molecule type" value="Genomic_DNA"/>
</dbReference>
<feature type="compositionally biased region" description="Low complexity" evidence="1">
    <location>
        <begin position="370"/>
        <end position="383"/>
    </location>
</feature>
<dbReference type="Proteomes" id="UP000054350">
    <property type="component" value="Unassembled WGS sequence"/>
</dbReference>
<keyword evidence="3" id="KW-1185">Reference proteome</keyword>
<proteinExistence type="predicted"/>
<accession>A0A0L0TCM8</accession>
<evidence type="ECO:0000313" key="2">
    <source>
        <dbReference type="EMBL" id="KNE72294.1"/>
    </source>
</evidence>
<dbReference type="AlphaFoldDB" id="A0A0L0TCM8"/>
<feature type="compositionally biased region" description="Pro residues" evidence="1">
    <location>
        <begin position="186"/>
        <end position="198"/>
    </location>
</feature>
<gene>
    <name evidence="2" type="ORF">AMAG_20562</name>
</gene>
<feature type="region of interest" description="Disordered" evidence="1">
    <location>
        <begin position="333"/>
        <end position="414"/>
    </location>
</feature>
<reference evidence="2 3" key="1">
    <citation type="submission" date="2009-11" db="EMBL/GenBank/DDBJ databases">
        <title>Annotation of Allomyces macrogynus ATCC 38327.</title>
        <authorList>
            <consortium name="The Broad Institute Genome Sequencing Platform"/>
            <person name="Russ C."/>
            <person name="Cuomo C."/>
            <person name="Burger G."/>
            <person name="Gray M.W."/>
            <person name="Holland P.W.H."/>
            <person name="King N."/>
            <person name="Lang F.B.F."/>
            <person name="Roger A.J."/>
            <person name="Ruiz-Trillo I."/>
            <person name="Young S.K."/>
            <person name="Zeng Q."/>
            <person name="Gargeya S."/>
            <person name="Fitzgerald M."/>
            <person name="Haas B."/>
            <person name="Abouelleil A."/>
            <person name="Alvarado L."/>
            <person name="Arachchi H.M."/>
            <person name="Berlin A."/>
            <person name="Chapman S.B."/>
            <person name="Gearin G."/>
            <person name="Goldberg J."/>
            <person name="Griggs A."/>
            <person name="Gujja S."/>
            <person name="Hansen M."/>
            <person name="Heiman D."/>
            <person name="Howarth C."/>
            <person name="Larimer J."/>
            <person name="Lui A."/>
            <person name="MacDonald P.J.P."/>
            <person name="McCowen C."/>
            <person name="Montmayeur A."/>
            <person name="Murphy C."/>
            <person name="Neiman D."/>
            <person name="Pearson M."/>
            <person name="Priest M."/>
            <person name="Roberts A."/>
            <person name="Saif S."/>
            <person name="Shea T."/>
            <person name="Sisk P."/>
            <person name="Stolte C."/>
            <person name="Sykes S."/>
            <person name="Wortman J."/>
            <person name="Nusbaum C."/>
            <person name="Birren B."/>
        </authorList>
    </citation>
    <scope>NUCLEOTIDE SEQUENCE [LARGE SCALE GENOMIC DNA]</scope>
    <source>
        <strain evidence="2 3">ATCC 38327</strain>
    </source>
</reference>
<feature type="region of interest" description="Disordered" evidence="1">
    <location>
        <begin position="1"/>
        <end position="20"/>
    </location>
</feature>
<evidence type="ECO:0000256" key="1">
    <source>
        <dbReference type="SAM" id="MobiDB-lite"/>
    </source>
</evidence>
<feature type="compositionally biased region" description="Low complexity" evidence="1">
    <location>
        <begin position="333"/>
        <end position="363"/>
    </location>
</feature>
<dbReference type="VEuPathDB" id="FungiDB:AMAG_20562"/>
<reference evidence="3" key="2">
    <citation type="submission" date="2009-11" db="EMBL/GenBank/DDBJ databases">
        <title>The Genome Sequence of Allomyces macrogynus strain ATCC 38327.</title>
        <authorList>
            <consortium name="The Broad Institute Genome Sequencing Platform"/>
            <person name="Russ C."/>
            <person name="Cuomo C."/>
            <person name="Shea T."/>
            <person name="Young S.K."/>
            <person name="Zeng Q."/>
            <person name="Koehrsen M."/>
            <person name="Haas B."/>
            <person name="Borodovsky M."/>
            <person name="Guigo R."/>
            <person name="Alvarado L."/>
            <person name="Berlin A."/>
            <person name="Borenstein D."/>
            <person name="Chen Z."/>
            <person name="Engels R."/>
            <person name="Freedman E."/>
            <person name="Gellesch M."/>
            <person name="Goldberg J."/>
            <person name="Griggs A."/>
            <person name="Gujja S."/>
            <person name="Heiman D."/>
            <person name="Hepburn T."/>
            <person name="Howarth C."/>
            <person name="Jen D."/>
            <person name="Larson L."/>
            <person name="Lewis B."/>
            <person name="Mehta T."/>
            <person name="Park D."/>
            <person name="Pearson M."/>
            <person name="Roberts A."/>
            <person name="Saif S."/>
            <person name="Shenoy N."/>
            <person name="Sisk P."/>
            <person name="Stolte C."/>
            <person name="Sykes S."/>
            <person name="Walk T."/>
            <person name="White J."/>
            <person name="Yandava C."/>
            <person name="Burger G."/>
            <person name="Gray M.W."/>
            <person name="Holland P.W.H."/>
            <person name="King N."/>
            <person name="Lang F.B.F."/>
            <person name="Roger A.J."/>
            <person name="Ruiz-Trillo I."/>
            <person name="Lander E."/>
            <person name="Nusbaum C."/>
        </authorList>
    </citation>
    <scope>NUCLEOTIDE SEQUENCE [LARGE SCALE GENOMIC DNA]</scope>
    <source>
        <strain evidence="3">ATCC 38327</strain>
    </source>
</reference>
<sequence length="414" mass="41533">MTFPTFDHHHHRHHAGAAAPAPAPAAAPAFIDHTAIDAWLAANLQLAPADTTTPAAAAKFPLASTDAEWAIKADQGASNDELALAFGLGMDPQFALSGLFLDELGLGTAQFGATSSAAASKAGSPGLDDLPVLVPASPKPVAEQVVEVPSRTTPALTIPAELSATTTAAAATSRPATARPALRPLAPRPLAPRPPAPVQAPAAVTAAPASTAPPTSPVHPNAYPMVAIPIPAAPAAAAPTQYPTVPAMTTPESAPVMYRFLPQSTEEVPAGIPQPGLTILSAAASKAGSPGLDDLPVLVPASPKPVAEQVVEVPSRTTPSLTIPAELPATTTAAAATARPALRPLAPRPARAAARPAPVQAPCCRDCCSPRRPAPAGRSPGAPETRTPMVANPRSRAAPAAGRAERSTSAVPGP</sequence>
<feature type="region of interest" description="Disordered" evidence="1">
    <location>
        <begin position="165"/>
        <end position="203"/>
    </location>
</feature>
<feature type="compositionally biased region" description="Low complexity" evidence="1">
    <location>
        <begin position="391"/>
        <end position="402"/>
    </location>
</feature>
<feature type="compositionally biased region" description="Low complexity" evidence="1">
    <location>
        <begin position="165"/>
        <end position="185"/>
    </location>
</feature>
<evidence type="ECO:0000313" key="3">
    <source>
        <dbReference type="Proteomes" id="UP000054350"/>
    </source>
</evidence>